<protein>
    <submittedName>
        <fullName evidence="2">Uncharacterized protein</fullName>
    </submittedName>
</protein>
<feature type="region of interest" description="Disordered" evidence="1">
    <location>
        <begin position="159"/>
        <end position="195"/>
    </location>
</feature>
<reference evidence="2 3" key="1">
    <citation type="journal article" date="2019" name="Sci. Rep.">
        <title>Orb-weaving spider Araneus ventricosus genome elucidates the spidroin gene catalogue.</title>
        <authorList>
            <person name="Kono N."/>
            <person name="Nakamura H."/>
            <person name="Ohtoshi R."/>
            <person name="Moran D.A.P."/>
            <person name="Shinohara A."/>
            <person name="Yoshida Y."/>
            <person name="Fujiwara M."/>
            <person name="Mori M."/>
            <person name="Tomita M."/>
            <person name="Arakawa K."/>
        </authorList>
    </citation>
    <scope>NUCLEOTIDE SEQUENCE [LARGE SCALE GENOMIC DNA]</scope>
</reference>
<accession>A0A4Y2BQ24</accession>
<evidence type="ECO:0000256" key="1">
    <source>
        <dbReference type="SAM" id="MobiDB-lite"/>
    </source>
</evidence>
<name>A0A4Y2BQ24_ARAVE</name>
<evidence type="ECO:0000313" key="2">
    <source>
        <dbReference type="EMBL" id="GBL93729.1"/>
    </source>
</evidence>
<keyword evidence="3" id="KW-1185">Reference proteome</keyword>
<comment type="caution">
    <text evidence="2">The sequence shown here is derived from an EMBL/GenBank/DDBJ whole genome shotgun (WGS) entry which is preliminary data.</text>
</comment>
<dbReference type="AlphaFoldDB" id="A0A4Y2BQ24"/>
<dbReference type="Proteomes" id="UP000499080">
    <property type="component" value="Unassembled WGS sequence"/>
</dbReference>
<gene>
    <name evidence="2" type="ORF">AVEN_166771_1</name>
</gene>
<evidence type="ECO:0000313" key="3">
    <source>
        <dbReference type="Proteomes" id="UP000499080"/>
    </source>
</evidence>
<proteinExistence type="predicted"/>
<sequence>MCSGVATGVGVKNTVGTLGSKHYCVYAIFKAEYDEESKNNAMPRELFALAKSMMLTMVGIFVGPQGSQIHSYDFDGRQITLDQCAPICQDGPVNIHRLIRTICMDINEFTKMDPKKRGHKGNKELLTLDRKYKRELRGTPFPQNHQIYLGIYLNAGPGPAGGRCDRTRPRAVGGRPRWPSGKVSTSGPEGRRFET</sequence>
<organism evidence="2 3">
    <name type="scientific">Araneus ventricosus</name>
    <name type="common">Orbweaver spider</name>
    <name type="synonym">Epeira ventricosa</name>
    <dbReference type="NCBI Taxonomy" id="182803"/>
    <lineage>
        <taxon>Eukaryota</taxon>
        <taxon>Metazoa</taxon>
        <taxon>Ecdysozoa</taxon>
        <taxon>Arthropoda</taxon>
        <taxon>Chelicerata</taxon>
        <taxon>Arachnida</taxon>
        <taxon>Araneae</taxon>
        <taxon>Araneomorphae</taxon>
        <taxon>Entelegynae</taxon>
        <taxon>Araneoidea</taxon>
        <taxon>Araneidae</taxon>
        <taxon>Araneus</taxon>
    </lineage>
</organism>
<dbReference type="EMBL" id="BGPR01000096">
    <property type="protein sequence ID" value="GBL93729.1"/>
    <property type="molecule type" value="Genomic_DNA"/>
</dbReference>